<sequence length="234" mass="25545">MQTILLYVFLAGILFTGAKSLSLLEAHNKYRKIEGVPLMRYDETIAQNAAKYASKCIFGHSAYSERQNIASYSSVGENLFLGTGNPNLEDVVSNWYKEKSDYNRSNLSCTPGKQCGHYTQVIWSKSTALGCGTQRCASIEAGGIIFENALYVVCQYGPAGNYAGQSPFQSISRRRGPSAAAALIRKIADQLQSETEKSNGIGEAEDHDENVVELTDEPLSPPKQIPSLDSTMVL</sequence>
<protein>
    <submittedName>
        <fullName evidence="4">Peptidase inhibitor 16</fullName>
    </submittedName>
</protein>
<evidence type="ECO:0000256" key="2">
    <source>
        <dbReference type="SAM" id="SignalP"/>
    </source>
</evidence>
<gene>
    <name evidence="4" type="ORF">KP79_PYT14579</name>
</gene>
<dbReference type="Pfam" id="PF00188">
    <property type="entry name" value="CAP"/>
    <property type="match status" value="1"/>
</dbReference>
<evidence type="ECO:0000313" key="5">
    <source>
        <dbReference type="Proteomes" id="UP000242188"/>
    </source>
</evidence>
<organism evidence="4 5">
    <name type="scientific">Mizuhopecten yessoensis</name>
    <name type="common">Japanese scallop</name>
    <name type="synonym">Patinopecten yessoensis</name>
    <dbReference type="NCBI Taxonomy" id="6573"/>
    <lineage>
        <taxon>Eukaryota</taxon>
        <taxon>Metazoa</taxon>
        <taxon>Spiralia</taxon>
        <taxon>Lophotrochozoa</taxon>
        <taxon>Mollusca</taxon>
        <taxon>Bivalvia</taxon>
        <taxon>Autobranchia</taxon>
        <taxon>Pteriomorphia</taxon>
        <taxon>Pectinida</taxon>
        <taxon>Pectinoidea</taxon>
        <taxon>Pectinidae</taxon>
        <taxon>Mizuhopecten</taxon>
    </lineage>
</organism>
<feature type="signal peptide" evidence="2">
    <location>
        <begin position="1"/>
        <end position="20"/>
    </location>
</feature>
<dbReference type="SUPFAM" id="SSF55797">
    <property type="entry name" value="PR-1-like"/>
    <property type="match status" value="1"/>
</dbReference>
<comment type="caution">
    <text evidence="4">The sequence shown here is derived from an EMBL/GenBank/DDBJ whole genome shotgun (WGS) entry which is preliminary data.</text>
</comment>
<dbReference type="InterPro" id="IPR014044">
    <property type="entry name" value="CAP_dom"/>
</dbReference>
<evidence type="ECO:0000259" key="3">
    <source>
        <dbReference type="SMART" id="SM00198"/>
    </source>
</evidence>
<keyword evidence="2" id="KW-0732">Signal</keyword>
<proteinExistence type="predicted"/>
<dbReference type="PRINTS" id="PR00837">
    <property type="entry name" value="V5TPXLIKE"/>
</dbReference>
<accession>A0A210Q8N1</accession>
<dbReference type="Gene3D" id="3.40.33.10">
    <property type="entry name" value="CAP"/>
    <property type="match status" value="1"/>
</dbReference>
<dbReference type="GO" id="GO:0005576">
    <property type="term" value="C:extracellular region"/>
    <property type="evidence" value="ECO:0007669"/>
    <property type="project" value="InterPro"/>
</dbReference>
<dbReference type="SMART" id="SM00198">
    <property type="entry name" value="SCP"/>
    <property type="match status" value="1"/>
</dbReference>
<dbReference type="AlphaFoldDB" id="A0A210Q8N1"/>
<evidence type="ECO:0000313" key="4">
    <source>
        <dbReference type="EMBL" id="OWF45110.1"/>
    </source>
</evidence>
<dbReference type="Proteomes" id="UP000242188">
    <property type="component" value="Unassembled WGS sequence"/>
</dbReference>
<dbReference type="InterPro" id="IPR001283">
    <property type="entry name" value="CRISP-related"/>
</dbReference>
<dbReference type="InterPro" id="IPR018244">
    <property type="entry name" value="Allrgn_V5/Tpx1_CS"/>
</dbReference>
<name>A0A210Q8N1_MIZYE</name>
<dbReference type="EMBL" id="NEDP02004580">
    <property type="protein sequence ID" value="OWF45110.1"/>
    <property type="molecule type" value="Genomic_DNA"/>
</dbReference>
<dbReference type="OrthoDB" id="43654at2759"/>
<feature type="chain" id="PRO_5012758428" evidence="2">
    <location>
        <begin position="21"/>
        <end position="234"/>
    </location>
</feature>
<keyword evidence="5" id="KW-1185">Reference proteome</keyword>
<dbReference type="PANTHER" id="PTHR10334">
    <property type="entry name" value="CYSTEINE-RICH SECRETORY PROTEIN-RELATED"/>
    <property type="match status" value="1"/>
</dbReference>
<dbReference type="InterPro" id="IPR035940">
    <property type="entry name" value="CAP_sf"/>
</dbReference>
<reference evidence="4 5" key="1">
    <citation type="journal article" date="2017" name="Nat. Ecol. Evol.">
        <title>Scallop genome provides insights into evolution of bilaterian karyotype and development.</title>
        <authorList>
            <person name="Wang S."/>
            <person name="Zhang J."/>
            <person name="Jiao W."/>
            <person name="Li J."/>
            <person name="Xun X."/>
            <person name="Sun Y."/>
            <person name="Guo X."/>
            <person name="Huan P."/>
            <person name="Dong B."/>
            <person name="Zhang L."/>
            <person name="Hu X."/>
            <person name="Sun X."/>
            <person name="Wang J."/>
            <person name="Zhao C."/>
            <person name="Wang Y."/>
            <person name="Wang D."/>
            <person name="Huang X."/>
            <person name="Wang R."/>
            <person name="Lv J."/>
            <person name="Li Y."/>
            <person name="Zhang Z."/>
            <person name="Liu B."/>
            <person name="Lu W."/>
            <person name="Hui Y."/>
            <person name="Liang J."/>
            <person name="Zhou Z."/>
            <person name="Hou R."/>
            <person name="Li X."/>
            <person name="Liu Y."/>
            <person name="Li H."/>
            <person name="Ning X."/>
            <person name="Lin Y."/>
            <person name="Zhao L."/>
            <person name="Xing Q."/>
            <person name="Dou J."/>
            <person name="Li Y."/>
            <person name="Mao J."/>
            <person name="Guo H."/>
            <person name="Dou H."/>
            <person name="Li T."/>
            <person name="Mu C."/>
            <person name="Jiang W."/>
            <person name="Fu Q."/>
            <person name="Fu X."/>
            <person name="Miao Y."/>
            <person name="Liu J."/>
            <person name="Yu Q."/>
            <person name="Li R."/>
            <person name="Liao H."/>
            <person name="Li X."/>
            <person name="Kong Y."/>
            <person name="Jiang Z."/>
            <person name="Chourrout D."/>
            <person name="Li R."/>
            <person name="Bao Z."/>
        </authorList>
    </citation>
    <scope>NUCLEOTIDE SEQUENCE [LARGE SCALE GENOMIC DNA]</scope>
    <source>
        <strain evidence="4 5">PY_sf001</strain>
    </source>
</reference>
<evidence type="ECO:0000256" key="1">
    <source>
        <dbReference type="SAM" id="MobiDB-lite"/>
    </source>
</evidence>
<dbReference type="PROSITE" id="PS01009">
    <property type="entry name" value="CRISP_1"/>
    <property type="match status" value="1"/>
</dbReference>
<dbReference type="PROSITE" id="PS01010">
    <property type="entry name" value="CRISP_2"/>
    <property type="match status" value="1"/>
</dbReference>
<feature type="domain" description="SCP" evidence="3">
    <location>
        <begin position="18"/>
        <end position="164"/>
    </location>
</feature>
<feature type="region of interest" description="Disordered" evidence="1">
    <location>
        <begin position="194"/>
        <end position="234"/>
    </location>
</feature>